<dbReference type="InterPro" id="IPR011040">
    <property type="entry name" value="Sialidase"/>
</dbReference>
<dbReference type="Proteomes" id="UP001652445">
    <property type="component" value="Unassembled WGS sequence"/>
</dbReference>
<name>A0ABT2UGL4_9BACL</name>
<keyword evidence="3" id="KW-1185">Reference proteome</keyword>
<dbReference type="Pfam" id="PF13088">
    <property type="entry name" value="BNR_2"/>
    <property type="match status" value="1"/>
</dbReference>
<dbReference type="CDD" id="cd15482">
    <property type="entry name" value="Sialidase_non-viral"/>
    <property type="match status" value="1"/>
</dbReference>
<dbReference type="SUPFAM" id="SSF50939">
    <property type="entry name" value="Sialidases"/>
    <property type="match status" value="1"/>
</dbReference>
<dbReference type="EMBL" id="JAOQIO010000034">
    <property type="protein sequence ID" value="MCU6792804.1"/>
    <property type="molecule type" value="Genomic_DNA"/>
</dbReference>
<sequence>MLVSWFGGKAEKNSDVAIWLSRRLTDGWTNPVCIADEEGIAHWNPVLFQGIDKRIFLFYKVGHEISDWFTRVRVSTDDGHTWSEARELVPGDNRGGRGPVKNKPVLLNNGVIAAPASVEGPDPENDGKDIWEAFVDLSSDNGDTWHASARVPMDYEALVGHQQSRAKGVIQHS</sequence>
<evidence type="ECO:0000313" key="2">
    <source>
        <dbReference type="EMBL" id="MCU6792804.1"/>
    </source>
</evidence>
<reference evidence="2 3" key="1">
    <citation type="submission" date="2022-09" db="EMBL/GenBank/DDBJ databases">
        <authorList>
            <person name="Han X.L."/>
            <person name="Wang Q."/>
            <person name="Lu T."/>
        </authorList>
    </citation>
    <scope>NUCLEOTIDE SEQUENCE [LARGE SCALE GENOMIC DNA]</scope>
    <source>
        <strain evidence="2 3">WQ 127069</strain>
    </source>
</reference>
<gene>
    <name evidence="2" type="ORF">OB236_11795</name>
</gene>
<proteinExistence type="predicted"/>
<dbReference type="PANTHER" id="PTHR43752:SF2">
    <property type="entry name" value="BNR_ASP-BOX REPEAT FAMILY PROTEIN"/>
    <property type="match status" value="1"/>
</dbReference>
<dbReference type="Gene3D" id="2.120.10.10">
    <property type="match status" value="1"/>
</dbReference>
<accession>A0ABT2UGL4</accession>
<dbReference type="PANTHER" id="PTHR43752">
    <property type="entry name" value="BNR/ASP-BOX REPEAT FAMILY PROTEIN"/>
    <property type="match status" value="1"/>
</dbReference>
<dbReference type="InterPro" id="IPR036278">
    <property type="entry name" value="Sialidase_sf"/>
</dbReference>
<evidence type="ECO:0000259" key="1">
    <source>
        <dbReference type="Pfam" id="PF13088"/>
    </source>
</evidence>
<evidence type="ECO:0000313" key="3">
    <source>
        <dbReference type="Proteomes" id="UP001652445"/>
    </source>
</evidence>
<feature type="domain" description="Sialidase" evidence="1">
    <location>
        <begin position="2"/>
        <end position="148"/>
    </location>
</feature>
<comment type="caution">
    <text evidence="2">The sequence shown here is derived from an EMBL/GenBank/DDBJ whole genome shotgun (WGS) entry which is preliminary data.</text>
</comment>
<protein>
    <submittedName>
        <fullName evidence="2">Exo-alpha-sialidase</fullName>
    </submittedName>
</protein>
<organism evidence="2 3">
    <name type="scientific">Paenibacillus baimaensis</name>
    <dbReference type="NCBI Taxonomy" id="2982185"/>
    <lineage>
        <taxon>Bacteria</taxon>
        <taxon>Bacillati</taxon>
        <taxon>Bacillota</taxon>
        <taxon>Bacilli</taxon>
        <taxon>Bacillales</taxon>
        <taxon>Paenibacillaceae</taxon>
        <taxon>Paenibacillus</taxon>
    </lineage>
</organism>